<keyword evidence="1" id="KW-0560">Oxidoreductase</keyword>
<reference evidence="3 4" key="1">
    <citation type="submission" date="2017-06" db="EMBL/GenBank/DDBJ databases">
        <authorList>
            <person name="Kim H.J."/>
            <person name="Triplett B.A."/>
        </authorList>
    </citation>
    <scope>NUCLEOTIDE SEQUENCE [LARGE SCALE GENOMIC DNA]</scope>
    <source>
        <strain evidence="3">FRACA_ARgP5</strain>
    </source>
</reference>
<dbReference type="AlphaFoldDB" id="A0A2I2KI40"/>
<dbReference type="Proteomes" id="UP000234331">
    <property type="component" value="Unassembled WGS sequence"/>
</dbReference>
<dbReference type="InterPro" id="IPR050564">
    <property type="entry name" value="F420-G6PD/mer"/>
</dbReference>
<dbReference type="GO" id="GO:0016705">
    <property type="term" value="F:oxidoreductase activity, acting on paired donors, with incorporation or reduction of molecular oxygen"/>
    <property type="evidence" value="ECO:0007669"/>
    <property type="project" value="InterPro"/>
</dbReference>
<dbReference type="SUPFAM" id="SSF51679">
    <property type="entry name" value="Bacterial luciferase-like"/>
    <property type="match status" value="1"/>
</dbReference>
<proteinExistence type="predicted"/>
<dbReference type="OrthoDB" id="5723777at2"/>
<sequence length="341" mass="36418">MALEVAVRVPPCAPLPTLVELVKHMEDLGIDRVSFPDSQLLWRDVWSTATAAALSTSRIGISVSVTNPVTRHPTVTASAARSVAEIAPGRLVVAVGAGDSALTHIGVPHARTRDIGDAVSAIRGLLRGETVEHPVHPWRLHDPVQVPVLIAASGPRNLALAGQVADGIVAPGMAWERDVDIVRTAAVAAGRDPDDLIYMTSRSCVITDDPERDAAIFKPMCLRLAQMSGTSQFEAAGFPIEVPPHDLRFGDLGHPEDWDEAVRVCSQWITDEAALWFARSRSLFGTPAEVASQLANLESSGINRILVAHPGAFTLPRELINSLATGVLPVLRRLTSVSSPQ</sequence>
<dbReference type="InterPro" id="IPR011251">
    <property type="entry name" value="Luciferase-like_dom"/>
</dbReference>
<feature type="domain" description="Luciferase-like" evidence="2">
    <location>
        <begin position="14"/>
        <end position="303"/>
    </location>
</feature>
<name>A0A2I2KI40_9ACTN</name>
<evidence type="ECO:0000313" key="4">
    <source>
        <dbReference type="Proteomes" id="UP000234331"/>
    </source>
</evidence>
<dbReference type="Pfam" id="PF00296">
    <property type="entry name" value="Bac_luciferase"/>
    <property type="match status" value="1"/>
</dbReference>
<keyword evidence="4" id="KW-1185">Reference proteome</keyword>
<dbReference type="RefSeq" id="WP_101829502.1">
    <property type="nucleotide sequence ID" value="NZ_FZMO01000001.1"/>
</dbReference>
<protein>
    <submittedName>
        <fullName evidence="3">5,10-methylenetetrahydromethanopterin reductase</fullName>
    </submittedName>
</protein>
<dbReference type="PANTHER" id="PTHR43244">
    <property type="match status" value="1"/>
</dbReference>
<organism evidence="3 4">
    <name type="scientific">Frankia canadensis</name>
    <dbReference type="NCBI Taxonomy" id="1836972"/>
    <lineage>
        <taxon>Bacteria</taxon>
        <taxon>Bacillati</taxon>
        <taxon>Actinomycetota</taxon>
        <taxon>Actinomycetes</taxon>
        <taxon>Frankiales</taxon>
        <taxon>Frankiaceae</taxon>
        <taxon>Frankia</taxon>
    </lineage>
</organism>
<dbReference type="InterPro" id="IPR036661">
    <property type="entry name" value="Luciferase-like_sf"/>
</dbReference>
<dbReference type="Gene3D" id="3.20.20.30">
    <property type="entry name" value="Luciferase-like domain"/>
    <property type="match status" value="1"/>
</dbReference>
<gene>
    <name evidence="3" type="ORF">FRACA_10058</name>
</gene>
<accession>A0A2I2KI40</accession>
<dbReference type="EMBL" id="FZMO01000001">
    <property type="protein sequence ID" value="SNQ45299.1"/>
    <property type="molecule type" value="Genomic_DNA"/>
</dbReference>
<evidence type="ECO:0000259" key="2">
    <source>
        <dbReference type="Pfam" id="PF00296"/>
    </source>
</evidence>
<evidence type="ECO:0000256" key="1">
    <source>
        <dbReference type="ARBA" id="ARBA00023002"/>
    </source>
</evidence>
<evidence type="ECO:0000313" key="3">
    <source>
        <dbReference type="EMBL" id="SNQ45299.1"/>
    </source>
</evidence>
<dbReference type="PANTHER" id="PTHR43244:SF1">
    <property type="entry name" value="5,10-METHYLENETETRAHYDROMETHANOPTERIN REDUCTASE"/>
    <property type="match status" value="1"/>
</dbReference>